<dbReference type="OrthoDB" id="9773047at2"/>
<dbReference type="AlphaFoldDB" id="A0A2T6C644"/>
<dbReference type="Pfam" id="PF00144">
    <property type="entry name" value="Beta-lactamase"/>
    <property type="match status" value="1"/>
</dbReference>
<accession>A0A2T6C644</accession>
<organism evidence="2 3">
    <name type="scientific">Kordia periserrulae</name>
    <dbReference type="NCBI Taxonomy" id="701523"/>
    <lineage>
        <taxon>Bacteria</taxon>
        <taxon>Pseudomonadati</taxon>
        <taxon>Bacteroidota</taxon>
        <taxon>Flavobacteriia</taxon>
        <taxon>Flavobacteriales</taxon>
        <taxon>Flavobacteriaceae</taxon>
        <taxon>Kordia</taxon>
    </lineage>
</organism>
<feature type="domain" description="Beta-lactamase-related" evidence="1">
    <location>
        <begin position="81"/>
        <end position="380"/>
    </location>
</feature>
<evidence type="ECO:0000313" key="2">
    <source>
        <dbReference type="EMBL" id="PTX63794.1"/>
    </source>
</evidence>
<dbReference type="RefSeq" id="WP_108113167.1">
    <property type="nucleotide sequence ID" value="NZ_QBKT01000001.1"/>
</dbReference>
<comment type="caution">
    <text evidence="2">The sequence shown here is derived from an EMBL/GenBank/DDBJ whole genome shotgun (WGS) entry which is preliminary data.</text>
</comment>
<dbReference type="InterPro" id="IPR001466">
    <property type="entry name" value="Beta-lactam-related"/>
</dbReference>
<dbReference type="Proteomes" id="UP000244090">
    <property type="component" value="Unassembled WGS sequence"/>
</dbReference>
<sequence>MKKSIFKIFALTFIIVTAFYCESCTMVYRTVVHGQADVTDNEWQPSVAVEKGEQEFMFAAKTDAELASFLDEALEGSNTNAFMVIKNDTIIYEKYFNDYDENSLLTSFSVAKSFVSALVGIAQEEGLLHENEPITTYIPELLKQDKDFEKITVKHLLNMQSGIKFDEYPRINPFTGMARLYYGTNIRTKITNGMSIEEAPGRFNYRSIDTQVLGVILERVTKMPLEEYLSEKLWKPLEMKSDATWTVDSKRNKMVKAFCCLNATAEDFAKLGRLYLNGGKYKGKQIVPAAWVAKTDSGKKIYANQQYKNKWWTNTHYDVFETEAEGKAHAEANNKDLVVTKKLKSGKYVAHFQGDDYNALGILGQYVYVNPNENIIVVRLGDSWRNKRFYLSELIYTYVGNGRYKKMLPKKETANKDQQAIEKK</sequence>
<proteinExistence type="predicted"/>
<protein>
    <submittedName>
        <fullName evidence="2">CubicO group peptidase (Beta-lactamase class C family)</fullName>
    </submittedName>
</protein>
<dbReference type="Gene3D" id="3.40.710.10">
    <property type="entry name" value="DD-peptidase/beta-lactamase superfamily"/>
    <property type="match status" value="1"/>
</dbReference>
<reference evidence="2 3" key="1">
    <citation type="submission" date="2018-04" db="EMBL/GenBank/DDBJ databases">
        <title>Genomic Encyclopedia of Archaeal and Bacterial Type Strains, Phase II (KMG-II): from individual species to whole genera.</title>
        <authorList>
            <person name="Goeker M."/>
        </authorList>
    </citation>
    <scope>NUCLEOTIDE SEQUENCE [LARGE SCALE GENOMIC DNA]</scope>
    <source>
        <strain evidence="2 3">DSM 25731</strain>
    </source>
</reference>
<dbReference type="InterPro" id="IPR050789">
    <property type="entry name" value="Diverse_Enzym_Activities"/>
</dbReference>
<dbReference type="SUPFAM" id="SSF56601">
    <property type="entry name" value="beta-lactamase/transpeptidase-like"/>
    <property type="match status" value="1"/>
</dbReference>
<name>A0A2T6C644_9FLAO</name>
<dbReference type="EMBL" id="QBKT01000001">
    <property type="protein sequence ID" value="PTX63794.1"/>
    <property type="molecule type" value="Genomic_DNA"/>
</dbReference>
<evidence type="ECO:0000313" key="3">
    <source>
        <dbReference type="Proteomes" id="UP000244090"/>
    </source>
</evidence>
<keyword evidence="3" id="KW-1185">Reference proteome</keyword>
<evidence type="ECO:0000259" key="1">
    <source>
        <dbReference type="Pfam" id="PF00144"/>
    </source>
</evidence>
<dbReference type="PANTHER" id="PTHR43283">
    <property type="entry name" value="BETA-LACTAMASE-RELATED"/>
    <property type="match status" value="1"/>
</dbReference>
<dbReference type="InterPro" id="IPR012338">
    <property type="entry name" value="Beta-lactam/transpept-like"/>
</dbReference>
<dbReference type="PANTHER" id="PTHR43283:SF7">
    <property type="entry name" value="BETA-LACTAMASE-RELATED DOMAIN-CONTAINING PROTEIN"/>
    <property type="match status" value="1"/>
</dbReference>
<gene>
    <name evidence="2" type="ORF">C8N46_101402</name>
</gene>